<dbReference type="SUPFAM" id="SSF53067">
    <property type="entry name" value="Actin-like ATPase domain"/>
    <property type="match status" value="1"/>
</dbReference>
<gene>
    <name evidence="1" type="ORF">UFOPK3001_01420</name>
</gene>
<dbReference type="EMBL" id="CAFAAJ010000087">
    <property type="protein sequence ID" value="CAB4808987.1"/>
    <property type="molecule type" value="Genomic_DNA"/>
</dbReference>
<evidence type="ECO:0000313" key="1">
    <source>
        <dbReference type="EMBL" id="CAB4808987.1"/>
    </source>
</evidence>
<accession>A0A6J6YUQ1</accession>
<proteinExistence type="predicted"/>
<sequence length="100" mass="10910">MNTSPCVSGDLFLGVDVGTQGSKAGLYTRDGVLVADTYAEHRFDHLRPGWVEMDDDWVPVRPIIPFHATYQAIQSVRRSILAGPLREAFAAIAPLRSGNA</sequence>
<reference evidence="1" key="1">
    <citation type="submission" date="2020-05" db="EMBL/GenBank/DDBJ databases">
        <authorList>
            <person name="Chiriac C."/>
            <person name="Salcher M."/>
            <person name="Ghai R."/>
            <person name="Kavagutti S V."/>
        </authorList>
    </citation>
    <scope>NUCLEOTIDE SEQUENCE</scope>
</reference>
<dbReference type="Gene3D" id="3.30.420.40">
    <property type="match status" value="1"/>
</dbReference>
<dbReference type="AlphaFoldDB" id="A0A6J6YUQ1"/>
<dbReference type="InterPro" id="IPR043129">
    <property type="entry name" value="ATPase_NBD"/>
</dbReference>
<protein>
    <submittedName>
        <fullName evidence="1">Unannotated protein</fullName>
    </submittedName>
</protein>
<organism evidence="1">
    <name type="scientific">freshwater metagenome</name>
    <dbReference type="NCBI Taxonomy" id="449393"/>
    <lineage>
        <taxon>unclassified sequences</taxon>
        <taxon>metagenomes</taxon>
        <taxon>ecological metagenomes</taxon>
    </lineage>
</organism>
<name>A0A6J6YUQ1_9ZZZZ</name>